<comment type="caution">
    <text evidence="2">The sequence shown here is derived from an EMBL/GenBank/DDBJ whole genome shotgun (WGS) entry which is preliminary data.</text>
</comment>
<dbReference type="Gene3D" id="3.40.630.30">
    <property type="match status" value="1"/>
</dbReference>
<name>A0A2J8B4F1_9FIRM</name>
<evidence type="ECO:0000313" key="3">
    <source>
        <dbReference type="Proteomes" id="UP000236394"/>
    </source>
</evidence>
<dbReference type="GO" id="GO:0016747">
    <property type="term" value="F:acyltransferase activity, transferring groups other than amino-acyl groups"/>
    <property type="evidence" value="ECO:0007669"/>
    <property type="project" value="InterPro"/>
</dbReference>
<dbReference type="InterPro" id="IPR016181">
    <property type="entry name" value="Acyl_CoA_acyltransferase"/>
</dbReference>
<dbReference type="Proteomes" id="UP000236394">
    <property type="component" value="Unassembled WGS sequence"/>
</dbReference>
<dbReference type="EMBL" id="NBZD01000001">
    <property type="protein sequence ID" value="PNH19652.1"/>
    <property type="molecule type" value="Genomic_DNA"/>
</dbReference>
<feature type="domain" description="N-acetyltransferase" evidence="1">
    <location>
        <begin position="61"/>
        <end position="216"/>
    </location>
</feature>
<dbReference type="PANTHER" id="PTHR43415">
    <property type="entry name" value="SPERMIDINE N(1)-ACETYLTRANSFERASE"/>
    <property type="match status" value="1"/>
</dbReference>
<dbReference type="PANTHER" id="PTHR43415:SF3">
    <property type="entry name" value="GNAT-FAMILY ACETYLTRANSFERASE"/>
    <property type="match status" value="1"/>
</dbReference>
<sequence length="241" mass="27290">MHKFNNLLDISDPACASDSSGISDVFDDIKKSAAEGVTGVCTPNVDNSIPSQGFCLTGNKTLLRPLAKCDLAAIETLLTDEPTMRMYLPTCWRIFRNEQATALLQDWHDNSENFVWVIVEKLSREPAGAFNLSEVDWPQRHLDVGLAILPKFRRLGLGLEATGIMINYCFNQLNMHHLTAHIIEDNIPSHRLFQNCGFRSEGSLREQVFRDGKYLNMDILGLLRCDFIKNTKENFKIKENT</sequence>
<dbReference type="AlphaFoldDB" id="A0A2J8B4F1"/>
<reference evidence="3" key="1">
    <citation type="submission" date="2017-04" db="EMBL/GenBank/DDBJ databases">
        <authorList>
            <person name="Bumgarner R.E."/>
            <person name="Fredricks D.N."/>
            <person name="Srinivasan S."/>
        </authorList>
    </citation>
    <scope>NUCLEOTIDE SEQUENCE [LARGE SCALE GENOMIC DNA]</scope>
    <source>
        <strain evidence="3">KA00405</strain>
    </source>
</reference>
<dbReference type="SUPFAM" id="SSF55729">
    <property type="entry name" value="Acyl-CoA N-acyltransferases (Nat)"/>
    <property type="match status" value="1"/>
</dbReference>
<accession>A0A2J8B4F1</accession>
<evidence type="ECO:0000259" key="1">
    <source>
        <dbReference type="PROSITE" id="PS51186"/>
    </source>
</evidence>
<keyword evidence="2" id="KW-0808">Transferase</keyword>
<dbReference type="PROSITE" id="PS51186">
    <property type="entry name" value="GNAT"/>
    <property type="match status" value="1"/>
</dbReference>
<protein>
    <submittedName>
        <fullName evidence="2">N-acetyltransferase</fullName>
    </submittedName>
</protein>
<dbReference type="RefSeq" id="WP_012993450.1">
    <property type="nucleotide sequence ID" value="NZ_NBZD01000001.1"/>
</dbReference>
<organism evidence="2 3">
    <name type="scientific">Mageeibacillus indolicus</name>
    <dbReference type="NCBI Taxonomy" id="884684"/>
    <lineage>
        <taxon>Bacteria</taxon>
        <taxon>Bacillati</taxon>
        <taxon>Bacillota</taxon>
        <taxon>Clostridia</taxon>
        <taxon>Eubacteriales</taxon>
        <taxon>Oscillospiraceae</taxon>
        <taxon>Mageeibacillus</taxon>
    </lineage>
</organism>
<proteinExistence type="predicted"/>
<dbReference type="InterPro" id="IPR000182">
    <property type="entry name" value="GNAT_dom"/>
</dbReference>
<evidence type="ECO:0000313" key="2">
    <source>
        <dbReference type="EMBL" id="PNH19652.1"/>
    </source>
</evidence>
<dbReference type="Pfam" id="PF13302">
    <property type="entry name" value="Acetyltransf_3"/>
    <property type="match status" value="1"/>
</dbReference>
<gene>
    <name evidence="2" type="ORF">B7R76_01850</name>
</gene>